<evidence type="ECO:0000256" key="1">
    <source>
        <dbReference type="SAM" id="Phobius"/>
    </source>
</evidence>
<keyword evidence="3" id="KW-1185">Reference proteome</keyword>
<keyword evidence="1" id="KW-0472">Membrane</keyword>
<evidence type="ECO:0000313" key="3">
    <source>
        <dbReference type="Proteomes" id="UP000515369"/>
    </source>
</evidence>
<name>A0A7G5GPC4_9BACT</name>
<evidence type="ECO:0000313" key="2">
    <source>
        <dbReference type="EMBL" id="QMW00716.1"/>
    </source>
</evidence>
<dbReference type="AlphaFoldDB" id="A0A7G5GPC4"/>
<sequence>MTPSRPGHRRVAARRVPFITSSGGSGLPAVSGNPRQIAQARAAAVAAPPRVGAERRVAALPGKVASNGYWAAKKLYQQGDETREMRYWNPGVGGGSTRRAGWYGRDFMGGWTDASTPLISSSALNTSEAGVEILSRFDQPSAPVSQLASITEREDHFGAIEGRSRGRGVTSMPASLQIERFGEIASWCQKVDDLIDLFEKNEQDVTKWRNRLGALSGAQIALGMVAGGIIIAGIVATGGLAAIPMAAGAIAIGASSAAVGVGVGAARAVAERGLENARHESGVQHGRAAIAGKELLKGGGAIGAKEGMTRGLMAATQAGAAQAVGAAAGGGGAAISIVTGSLGVYKAAKVDVGAIWEQVKWDQALQNIAEAEAFLDRHSRGFNPGMVIQIKAKLKSTGENIFKVSRSKNPMWS</sequence>
<protein>
    <submittedName>
        <fullName evidence="2">Uncharacterized protein</fullName>
    </submittedName>
</protein>
<dbReference type="KEGG" id="sfol:H3H32_22325"/>
<reference evidence="2 3" key="1">
    <citation type="submission" date="2020-07" db="EMBL/GenBank/DDBJ databases">
        <title>Spirosoma foliorum sp. nov., isolated from the leaves on the Nejang mountain Korea, Republic of.</title>
        <authorList>
            <person name="Ho H."/>
            <person name="Lee Y.-J."/>
            <person name="Nurcahyanto D.-A."/>
            <person name="Kim S.-G."/>
        </authorList>
    </citation>
    <scope>NUCLEOTIDE SEQUENCE [LARGE SCALE GENOMIC DNA]</scope>
    <source>
        <strain evidence="2 3">PL0136</strain>
    </source>
</reference>
<feature type="transmembrane region" description="Helical" evidence="1">
    <location>
        <begin position="249"/>
        <end position="270"/>
    </location>
</feature>
<gene>
    <name evidence="2" type="ORF">H3H32_22325</name>
</gene>
<organism evidence="2 3">
    <name type="scientific">Spirosoma foliorum</name>
    <dbReference type="NCBI Taxonomy" id="2710596"/>
    <lineage>
        <taxon>Bacteria</taxon>
        <taxon>Pseudomonadati</taxon>
        <taxon>Bacteroidota</taxon>
        <taxon>Cytophagia</taxon>
        <taxon>Cytophagales</taxon>
        <taxon>Cytophagaceae</taxon>
        <taxon>Spirosoma</taxon>
    </lineage>
</organism>
<feature type="transmembrane region" description="Helical" evidence="1">
    <location>
        <begin position="220"/>
        <end position="243"/>
    </location>
</feature>
<proteinExistence type="predicted"/>
<dbReference type="RefSeq" id="WP_182457830.1">
    <property type="nucleotide sequence ID" value="NZ_CP059732.1"/>
</dbReference>
<dbReference type="Proteomes" id="UP000515369">
    <property type="component" value="Chromosome"/>
</dbReference>
<keyword evidence="1" id="KW-0812">Transmembrane</keyword>
<dbReference type="EMBL" id="CP059732">
    <property type="protein sequence ID" value="QMW00716.1"/>
    <property type="molecule type" value="Genomic_DNA"/>
</dbReference>
<keyword evidence="1" id="KW-1133">Transmembrane helix</keyword>
<accession>A0A7G5GPC4</accession>